<dbReference type="Proteomes" id="UP000776983">
    <property type="component" value="Unassembled WGS sequence"/>
</dbReference>
<comment type="caution">
    <text evidence="6">The sequence shown here is derived from an EMBL/GenBank/DDBJ whole genome shotgun (WGS) entry which is preliminary data.</text>
</comment>
<dbReference type="NCBIfam" id="TIGR00492">
    <property type="entry name" value="alr"/>
    <property type="match status" value="1"/>
</dbReference>
<dbReference type="Gene3D" id="2.40.37.10">
    <property type="entry name" value="Lyase, Ornithine Decarboxylase, Chain A, domain 1"/>
    <property type="match status" value="1"/>
</dbReference>
<dbReference type="InterPro" id="IPR000821">
    <property type="entry name" value="Ala_racemase"/>
</dbReference>
<name>A0ABS8C7Y7_9BURK</name>
<dbReference type="SUPFAM" id="SSF50621">
    <property type="entry name" value="Alanine racemase C-terminal domain-like"/>
    <property type="match status" value="1"/>
</dbReference>
<protein>
    <recommendedName>
        <fullName evidence="4">Alanine racemase</fullName>
        <ecNumber evidence="4">5.1.1.1</ecNumber>
    </recommendedName>
</protein>
<dbReference type="Pfam" id="PF00842">
    <property type="entry name" value="Ala_racemase_C"/>
    <property type="match status" value="1"/>
</dbReference>
<organism evidence="6 7">
    <name type="scientific">Mesopusillimonas faecipullorum</name>
    <dbReference type="NCBI Taxonomy" id="2755040"/>
    <lineage>
        <taxon>Bacteria</taxon>
        <taxon>Pseudomonadati</taxon>
        <taxon>Pseudomonadota</taxon>
        <taxon>Betaproteobacteria</taxon>
        <taxon>Burkholderiales</taxon>
        <taxon>Alcaligenaceae</taxon>
        <taxon>Mesopusillimonas</taxon>
    </lineage>
</organism>
<dbReference type="InterPro" id="IPR009006">
    <property type="entry name" value="Ala_racemase/Decarboxylase_C"/>
</dbReference>
<comment type="cofactor">
    <cofactor evidence="1 4">
        <name>pyridoxal 5'-phosphate</name>
        <dbReference type="ChEBI" id="CHEBI:597326"/>
    </cofactor>
</comment>
<feature type="binding site" evidence="4">
    <location>
        <position position="319"/>
    </location>
    <ligand>
        <name>substrate</name>
    </ligand>
</feature>
<feature type="modified residue" description="N6-(pyridoxal phosphate)lysine" evidence="4">
    <location>
        <position position="44"/>
    </location>
</feature>
<evidence type="ECO:0000256" key="2">
    <source>
        <dbReference type="ARBA" id="ARBA00022898"/>
    </source>
</evidence>
<dbReference type="Pfam" id="PF01168">
    <property type="entry name" value="Ala_racemase_N"/>
    <property type="match status" value="1"/>
</dbReference>
<dbReference type="InterPro" id="IPR011079">
    <property type="entry name" value="Ala_racemase_C"/>
</dbReference>
<dbReference type="CDD" id="cd06827">
    <property type="entry name" value="PLPDE_III_AR_proteobact"/>
    <property type="match status" value="1"/>
</dbReference>
<feature type="binding site" evidence="4">
    <location>
        <position position="139"/>
    </location>
    <ligand>
        <name>substrate</name>
    </ligand>
</feature>
<dbReference type="Gene3D" id="3.20.20.10">
    <property type="entry name" value="Alanine racemase"/>
    <property type="match status" value="1"/>
</dbReference>
<comment type="pathway">
    <text evidence="4">Amino-acid biosynthesis; D-alanine biosynthesis; D-alanine from L-alanine: step 1/1.</text>
</comment>
<proteinExistence type="inferred from homology"/>
<feature type="active site" description="Proton acceptor; specific for L-alanine" evidence="4">
    <location>
        <position position="271"/>
    </location>
</feature>
<dbReference type="SMART" id="SM01005">
    <property type="entry name" value="Ala_racemase_C"/>
    <property type="match status" value="1"/>
</dbReference>
<dbReference type="SUPFAM" id="SSF51419">
    <property type="entry name" value="PLP-binding barrel"/>
    <property type="match status" value="1"/>
</dbReference>
<keyword evidence="7" id="KW-1185">Reference proteome</keyword>
<evidence type="ECO:0000256" key="1">
    <source>
        <dbReference type="ARBA" id="ARBA00001933"/>
    </source>
</evidence>
<dbReference type="PANTHER" id="PTHR30511:SF0">
    <property type="entry name" value="ALANINE RACEMASE, CATABOLIC-RELATED"/>
    <property type="match status" value="1"/>
</dbReference>
<dbReference type="GO" id="GO:0008784">
    <property type="term" value="F:alanine racemase activity"/>
    <property type="evidence" value="ECO:0007669"/>
    <property type="project" value="UniProtKB-EC"/>
</dbReference>
<dbReference type="InterPro" id="IPR020622">
    <property type="entry name" value="Ala_racemase_pyridoxalP-BS"/>
</dbReference>
<sequence length="396" mass="42649">MPRPISATISLPALKHNLECMRGHMSRAGRERGRESPRIWAVIKANAYGHGIEQAKQAFASADGLAMLDLDEAVRCREAGWQGPILMLEGFFQPRDIAVLRDYSLSTVLHCQEQLEMLQSAPPGKSLAAWVKLNTGMNRLGFAPEAFGAAHDWARQLLQQGRLHEVGSMMHFARADDDAAFTRIQLERFHEATAGRPGAVSVCNSAASLMPECWASFEPSTEQWARVGICLYGASPFAHRSAHSLGLLPAMSLQSEIIGVQQVRKGEGVGYGHTFIAETDMRVGVVACGYADGYPRHAPNGTPIQVMGVRTRVVGRVSMDMLIVDLSAVPSAGVGSPVVLWGGSGPSVDEVAQACGTIGYELLCALAPRVPRSIQALAATQARQEGHDKNFLGELT</sequence>
<dbReference type="InterPro" id="IPR029066">
    <property type="entry name" value="PLP-binding_barrel"/>
</dbReference>
<evidence type="ECO:0000259" key="5">
    <source>
        <dbReference type="SMART" id="SM01005"/>
    </source>
</evidence>
<comment type="similarity">
    <text evidence="4">Belongs to the alanine racemase family.</text>
</comment>
<dbReference type="EC" id="5.1.1.1" evidence="4"/>
<comment type="catalytic activity">
    <reaction evidence="4">
        <text>L-alanine = D-alanine</text>
        <dbReference type="Rhea" id="RHEA:20249"/>
        <dbReference type="ChEBI" id="CHEBI:57416"/>
        <dbReference type="ChEBI" id="CHEBI:57972"/>
        <dbReference type="EC" id="5.1.1.1"/>
    </reaction>
</comment>
<keyword evidence="3 4" id="KW-0413">Isomerase</keyword>
<accession>A0ABS8C7Y7</accession>
<evidence type="ECO:0000313" key="7">
    <source>
        <dbReference type="Proteomes" id="UP000776983"/>
    </source>
</evidence>
<dbReference type="InterPro" id="IPR001608">
    <property type="entry name" value="Ala_racemase_N"/>
</dbReference>
<evidence type="ECO:0000313" key="6">
    <source>
        <dbReference type="EMBL" id="MCB5362151.1"/>
    </source>
</evidence>
<gene>
    <name evidence="6" type="primary">alr</name>
    <name evidence="6" type="ORF">H0484_00035</name>
</gene>
<dbReference type="HAMAP" id="MF_01201">
    <property type="entry name" value="Ala_racemase"/>
    <property type="match status" value="1"/>
</dbReference>
<feature type="domain" description="Alanine racemase C-terminal" evidence="5">
    <location>
        <begin position="250"/>
        <end position="375"/>
    </location>
</feature>
<dbReference type="EMBL" id="JACDXW010000001">
    <property type="protein sequence ID" value="MCB5362151.1"/>
    <property type="molecule type" value="Genomic_DNA"/>
</dbReference>
<comment type="function">
    <text evidence="4">Catalyzes the interconversion of L-alanine and D-alanine. May also act on other amino acids.</text>
</comment>
<dbReference type="RefSeq" id="WP_226952377.1">
    <property type="nucleotide sequence ID" value="NZ_JACDXW010000001.1"/>
</dbReference>
<dbReference type="PANTHER" id="PTHR30511">
    <property type="entry name" value="ALANINE RACEMASE"/>
    <property type="match status" value="1"/>
</dbReference>
<evidence type="ECO:0000256" key="3">
    <source>
        <dbReference type="ARBA" id="ARBA00023235"/>
    </source>
</evidence>
<feature type="active site" description="Proton acceptor; specific for D-alanine" evidence="4">
    <location>
        <position position="44"/>
    </location>
</feature>
<dbReference type="PRINTS" id="PR00992">
    <property type="entry name" value="ALARACEMASE"/>
</dbReference>
<reference evidence="6 7" key="1">
    <citation type="submission" date="2020-07" db="EMBL/GenBank/DDBJ databases">
        <title>Pusillimonas sp. nov., isolated from poultry manure in Taiwan.</title>
        <authorList>
            <person name="Lin S.-Y."/>
            <person name="Tang Y.-S."/>
            <person name="Young C.-C."/>
        </authorList>
    </citation>
    <scope>NUCLEOTIDE SEQUENCE [LARGE SCALE GENOMIC DNA]</scope>
    <source>
        <strain evidence="6 7">CC-YST705</strain>
    </source>
</reference>
<dbReference type="PROSITE" id="PS00395">
    <property type="entry name" value="ALANINE_RACEMASE"/>
    <property type="match status" value="1"/>
</dbReference>
<evidence type="ECO:0000256" key="4">
    <source>
        <dbReference type="HAMAP-Rule" id="MF_01201"/>
    </source>
</evidence>
<keyword evidence="2 4" id="KW-0663">Pyridoxal phosphate</keyword>